<feature type="transmembrane region" description="Helical" evidence="8">
    <location>
        <begin position="62"/>
        <end position="89"/>
    </location>
</feature>
<evidence type="ECO:0000313" key="11">
    <source>
        <dbReference type="Proteomes" id="UP001061862"/>
    </source>
</evidence>
<feature type="transmembrane region" description="Helical" evidence="8">
    <location>
        <begin position="432"/>
        <end position="456"/>
    </location>
</feature>
<dbReference type="CDD" id="cd06261">
    <property type="entry name" value="TM_PBP2"/>
    <property type="match status" value="2"/>
</dbReference>
<dbReference type="PANTHER" id="PTHR42929:SF5">
    <property type="entry name" value="ABC TRANSPORTER PERMEASE PROTEIN"/>
    <property type="match status" value="1"/>
</dbReference>
<feature type="transmembrane region" description="Helical" evidence="8">
    <location>
        <begin position="477"/>
        <end position="501"/>
    </location>
</feature>
<dbReference type="Pfam" id="PF00528">
    <property type="entry name" value="BPD_transp_1"/>
    <property type="match status" value="2"/>
</dbReference>
<dbReference type="InterPro" id="IPR035906">
    <property type="entry name" value="MetI-like_sf"/>
</dbReference>
<dbReference type="Proteomes" id="UP001061862">
    <property type="component" value="Chromosome"/>
</dbReference>
<evidence type="ECO:0000256" key="8">
    <source>
        <dbReference type="RuleBase" id="RU363032"/>
    </source>
</evidence>
<feature type="transmembrane region" description="Helical" evidence="8">
    <location>
        <begin position="209"/>
        <end position="234"/>
    </location>
</feature>
<evidence type="ECO:0000256" key="6">
    <source>
        <dbReference type="ARBA" id="ARBA00022989"/>
    </source>
</evidence>
<evidence type="ECO:0000256" key="1">
    <source>
        <dbReference type="ARBA" id="ARBA00004651"/>
    </source>
</evidence>
<dbReference type="Gene3D" id="1.10.3720.10">
    <property type="entry name" value="MetI-like"/>
    <property type="match status" value="2"/>
</dbReference>
<dbReference type="InterPro" id="IPR000515">
    <property type="entry name" value="MetI-like"/>
</dbReference>
<evidence type="ECO:0000256" key="3">
    <source>
        <dbReference type="ARBA" id="ARBA00022448"/>
    </source>
</evidence>
<keyword evidence="7 8" id="KW-0472">Membrane</keyword>
<feature type="transmembrane region" description="Helical" evidence="8">
    <location>
        <begin position="307"/>
        <end position="332"/>
    </location>
</feature>
<dbReference type="PANTHER" id="PTHR42929">
    <property type="entry name" value="INNER MEMBRANE ABC TRANSPORTER PERMEASE PROTEIN YDCU-RELATED-RELATED"/>
    <property type="match status" value="1"/>
</dbReference>
<keyword evidence="5 8" id="KW-0812">Transmembrane</keyword>
<comment type="subcellular location">
    <subcellularLocation>
        <location evidence="1 8">Cell membrane</location>
        <topology evidence="1 8">Multi-pass membrane protein</topology>
    </subcellularLocation>
</comment>
<feature type="domain" description="ABC transmembrane type-1" evidence="9">
    <location>
        <begin position="364"/>
        <end position="556"/>
    </location>
</feature>
<keyword evidence="3 8" id="KW-0813">Transport</keyword>
<name>A0ABY6C996_9HYPH</name>
<feature type="domain" description="ABC transmembrane type-1" evidence="9">
    <location>
        <begin position="66"/>
        <end position="271"/>
    </location>
</feature>
<feature type="transmembrane region" description="Helical" evidence="8">
    <location>
        <begin position="254"/>
        <end position="276"/>
    </location>
</feature>
<proteinExistence type="inferred from homology"/>
<organism evidence="10 11">
    <name type="scientific">Devosia neptuniae</name>
    <dbReference type="NCBI Taxonomy" id="191302"/>
    <lineage>
        <taxon>Bacteria</taxon>
        <taxon>Pseudomonadati</taxon>
        <taxon>Pseudomonadota</taxon>
        <taxon>Alphaproteobacteria</taxon>
        <taxon>Hyphomicrobiales</taxon>
        <taxon>Devosiaceae</taxon>
        <taxon>Devosia</taxon>
    </lineage>
</organism>
<evidence type="ECO:0000259" key="9">
    <source>
        <dbReference type="PROSITE" id="PS50928"/>
    </source>
</evidence>
<feature type="transmembrane region" description="Helical" evidence="8">
    <location>
        <begin position="534"/>
        <end position="556"/>
    </location>
</feature>
<protein>
    <submittedName>
        <fullName evidence="10">ABC transporter permease subunit</fullName>
    </submittedName>
</protein>
<evidence type="ECO:0000256" key="2">
    <source>
        <dbReference type="ARBA" id="ARBA00007069"/>
    </source>
</evidence>
<feature type="transmembrane region" description="Helical" evidence="8">
    <location>
        <begin position="401"/>
        <end position="420"/>
    </location>
</feature>
<evidence type="ECO:0000256" key="5">
    <source>
        <dbReference type="ARBA" id="ARBA00022692"/>
    </source>
</evidence>
<gene>
    <name evidence="10" type="ORF">N8A98_16360</name>
</gene>
<dbReference type="SUPFAM" id="SSF161098">
    <property type="entry name" value="MetI-like"/>
    <property type="match status" value="2"/>
</dbReference>
<feature type="transmembrane region" description="Helical" evidence="8">
    <location>
        <begin position="101"/>
        <end position="126"/>
    </location>
</feature>
<sequence>MLARWKGQILATPVTLWLLLAFAAPLAVVVLLSLHEYADPFGPLFLPPSLAQFQLVLGDGFYVGVLVETLLLGAGVTLLSAILGFPLALWLVRVPSKWRALAFMVILIPLLTNVVVRSLGVVLLLAPDGLINGVLGLLGIGPFNGMLYNHVAVAIALAQVFMPFIVLALYDVLQGTSPRVYEAATSLGASPTMAFWTVRFPLAFPGLRAGIIVVFLMATTAYVSAKLLGGGRVWTTGMLVWQEAISNLNSPTASALALLMTFASLAFAALVGWGFAKLMPWQSLKPRGPTLTLPVWAMRLLDLVAPILSRLLVACALGLLILPLILVCIQSVNNVPQGTSAAWKGFTLRWYELVFTQGGYTESFVVSVQLALAATGFALAISLPAAFALTRFRFPGISALSMFWTLPLSLPGVAIGIGMLRLLQLFYTVPTFVGLMALHVVLVIPFSISLLVASVQQLDRAQEEAAQSLGADGIRRFVLIVIPGLMPGLVASGIMAFLMSFGEVTVTSFLTNARTTTLPVRIYAEATFVLEPTVYAVSASMMLVTLLALVVMNRVFSVDRLHVR</sequence>
<evidence type="ECO:0000256" key="7">
    <source>
        <dbReference type="ARBA" id="ARBA00023136"/>
    </source>
</evidence>
<evidence type="ECO:0000256" key="4">
    <source>
        <dbReference type="ARBA" id="ARBA00022475"/>
    </source>
</evidence>
<feature type="transmembrane region" description="Helical" evidence="8">
    <location>
        <begin position="364"/>
        <end position="389"/>
    </location>
</feature>
<dbReference type="EMBL" id="CP104965">
    <property type="protein sequence ID" value="UXN68808.1"/>
    <property type="molecule type" value="Genomic_DNA"/>
</dbReference>
<feature type="transmembrane region" description="Helical" evidence="8">
    <location>
        <begin position="146"/>
        <end position="170"/>
    </location>
</feature>
<reference evidence="10 11" key="1">
    <citation type="submission" date="2022-09" db="EMBL/GenBank/DDBJ databases">
        <title>Interaction between co-microsymbionts with complementary sets of symbiotic genes in legume-rhizobium systems.</title>
        <authorList>
            <person name="Safronova V."/>
            <person name="Sazanova A."/>
            <person name="Afonin A."/>
            <person name="Chirak E."/>
        </authorList>
    </citation>
    <scope>NUCLEOTIDE SEQUENCE [LARGE SCALE GENOMIC DNA]</scope>
    <source>
        <strain evidence="10 11">A18/4-1</strain>
    </source>
</reference>
<accession>A0ABY6C996</accession>
<evidence type="ECO:0000313" key="10">
    <source>
        <dbReference type="EMBL" id="UXN68808.1"/>
    </source>
</evidence>
<dbReference type="PROSITE" id="PS50928">
    <property type="entry name" value="ABC_TM1"/>
    <property type="match status" value="2"/>
</dbReference>
<dbReference type="RefSeq" id="WP_262166841.1">
    <property type="nucleotide sequence ID" value="NZ_CP104965.1"/>
</dbReference>
<keyword evidence="11" id="KW-1185">Reference proteome</keyword>
<keyword evidence="4" id="KW-1003">Cell membrane</keyword>
<keyword evidence="6 8" id="KW-1133">Transmembrane helix</keyword>
<comment type="similarity">
    <text evidence="2">Belongs to the binding-protein-dependent transport system permease family. CysTW subfamily.</text>
</comment>